<dbReference type="Proteomes" id="UP000694501">
    <property type="component" value="Unassembled WGS sequence"/>
</dbReference>
<evidence type="ECO:0000256" key="1">
    <source>
        <dbReference type="SAM" id="MobiDB-lite"/>
    </source>
</evidence>
<evidence type="ECO:0000313" key="2">
    <source>
        <dbReference type="EMBL" id="MBU7597398.1"/>
    </source>
</evidence>
<dbReference type="EMBL" id="JAELVF020000001">
    <property type="protein sequence ID" value="MBU7597398.1"/>
    <property type="molecule type" value="Genomic_DNA"/>
</dbReference>
<organism evidence="2 3">
    <name type="scientific">Streptomyces tardus</name>
    <dbReference type="NCBI Taxonomy" id="2780544"/>
    <lineage>
        <taxon>Bacteria</taxon>
        <taxon>Bacillati</taxon>
        <taxon>Actinomycetota</taxon>
        <taxon>Actinomycetes</taxon>
        <taxon>Kitasatosporales</taxon>
        <taxon>Streptomycetaceae</taxon>
        <taxon>Streptomyces</taxon>
    </lineage>
</organism>
<comment type="caution">
    <text evidence="2">The sequence shown here is derived from an EMBL/GenBank/DDBJ whole genome shotgun (WGS) entry which is preliminary data.</text>
</comment>
<dbReference type="RefSeq" id="WP_211041386.1">
    <property type="nucleotide sequence ID" value="NZ_JAELVF020000001.1"/>
</dbReference>
<reference evidence="2" key="1">
    <citation type="submission" date="2021-06" db="EMBL/GenBank/DDBJ databases">
        <title>Sequencing of actinobacteria type strains.</title>
        <authorList>
            <person name="Nguyen G.-S."/>
            <person name="Wentzel A."/>
        </authorList>
    </citation>
    <scope>NUCLEOTIDE SEQUENCE</scope>
    <source>
        <strain evidence="2">P38-E01</strain>
    </source>
</reference>
<name>A0A949JC85_9ACTN</name>
<dbReference type="AlphaFoldDB" id="A0A949JC85"/>
<evidence type="ECO:0000313" key="3">
    <source>
        <dbReference type="Proteomes" id="UP000694501"/>
    </source>
</evidence>
<feature type="region of interest" description="Disordered" evidence="1">
    <location>
        <begin position="95"/>
        <end position="118"/>
    </location>
</feature>
<gene>
    <name evidence="2" type="ORF">JGS22_007060</name>
</gene>
<proteinExistence type="predicted"/>
<protein>
    <submittedName>
        <fullName evidence="2">Uncharacterized protein</fullName>
    </submittedName>
</protein>
<keyword evidence="3" id="KW-1185">Reference proteome</keyword>
<accession>A0A949JC85</accession>
<sequence>MIKEILLGHETNKRDLDDWDLTLTCDHTVRLTQHRDRRSFSTSVVPCPTCRERRGVVEAVHVGPTEDPAGEVRRERLAAELRAAEAKLARQRKAAARTEQQIAATTKELGGTQGSSGG</sequence>